<comment type="caution">
    <text evidence="1">The sequence shown here is derived from an EMBL/GenBank/DDBJ whole genome shotgun (WGS) entry which is preliminary data.</text>
</comment>
<dbReference type="EMBL" id="SPUK01000001">
    <property type="protein sequence ID" value="TQW00095.1"/>
    <property type="molecule type" value="Genomic_DNA"/>
</dbReference>
<organism evidence="1 2">
    <name type="scientific">Cordyceps javanica</name>
    <dbReference type="NCBI Taxonomy" id="43265"/>
    <lineage>
        <taxon>Eukaryota</taxon>
        <taxon>Fungi</taxon>
        <taxon>Dikarya</taxon>
        <taxon>Ascomycota</taxon>
        <taxon>Pezizomycotina</taxon>
        <taxon>Sordariomycetes</taxon>
        <taxon>Hypocreomycetidae</taxon>
        <taxon>Hypocreales</taxon>
        <taxon>Cordycipitaceae</taxon>
        <taxon>Cordyceps</taxon>
    </lineage>
</organism>
<proteinExistence type="predicted"/>
<evidence type="ECO:0000313" key="2">
    <source>
        <dbReference type="Proteomes" id="UP000315783"/>
    </source>
</evidence>
<name>A0A545VEE7_9HYPO</name>
<dbReference type="Proteomes" id="UP000315783">
    <property type="component" value="Unassembled WGS sequence"/>
</dbReference>
<protein>
    <submittedName>
        <fullName evidence="1">Uncharacterized protein</fullName>
    </submittedName>
</protein>
<reference evidence="1 2" key="1">
    <citation type="journal article" date="2019" name="Appl. Microbiol. Biotechnol.">
        <title>Genome sequence of Isaria javanica and comparative genome analysis insights into family S53 peptidase evolution in fungal entomopathogens.</title>
        <authorList>
            <person name="Lin R."/>
            <person name="Zhang X."/>
            <person name="Xin B."/>
            <person name="Zou M."/>
            <person name="Gao Y."/>
            <person name="Qin F."/>
            <person name="Hu Q."/>
            <person name="Xie B."/>
            <person name="Cheng X."/>
        </authorList>
    </citation>
    <scope>NUCLEOTIDE SEQUENCE [LARGE SCALE GENOMIC DNA]</scope>
    <source>
        <strain evidence="1 2">IJ1G</strain>
    </source>
</reference>
<evidence type="ECO:0000313" key="1">
    <source>
        <dbReference type="EMBL" id="TQW00095.1"/>
    </source>
</evidence>
<keyword evidence="2" id="KW-1185">Reference proteome</keyword>
<gene>
    <name evidence="1" type="ORF">IF1G_00026</name>
</gene>
<accession>A0A545VEE7</accession>
<dbReference type="AlphaFoldDB" id="A0A545VEE7"/>
<sequence length="87" mass="9412">MSRKDIFLGMGMRSTDMWGNAELFFSTSRESFLISLLSSVTVAARLGAGSECTCPCGHHGKPLITSGLFILTLLLVTMKSLIPPYQA</sequence>